<dbReference type="EMBL" id="CP095046">
    <property type="protein sequence ID" value="UOQ71913.1"/>
    <property type="molecule type" value="Genomic_DNA"/>
</dbReference>
<gene>
    <name evidence="1" type="ORF">MUN79_25510</name>
</gene>
<dbReference type="PROSITE" id="PS51257">
    <property type="entry name" value="PROKAR_LIPOPROTEIN"/>
    <property type="match status" value="1"/>
</dbReference>
<reference evidence="1" key="1">
    <citation type="submission" date="2022-04" db="EMBL/GenBank/DDBJ databases">
        <title>Hymenobacter sp. isolated from the air.</title>
        <authorList>
            <person name="Won M."/>
            <person name="Lee C.-M."/>
            <person name="Woen H.-Y."/>
            <person name="Kwon S.-W."/>
        </authorList>
    </citation>
    <scope>NUCLEOTIDE SEQUENCE</scope>
    <source>
        <strain evidence="1">5116S-3</strain>
    </source>
</reference>
<dbReference type="RefSeq" id="WP_244675312.1">
    <property type="nucleotide sequence ID" value="NZ_CP095046.1"/>
</dbReference>
<name>A0A8T9QAL0_9BACT</name>
<protein>
    <submittedName>
        <fullName evidence="1">Uncharacterized protein</fullName>
    </submittedName>
</protein>
<keyword evidence="2" id="KW-1185">Reference proteome</keyword>
<sequence length="176" mass="20068">MMRLPTLLPIAGLAAFLLTACSRESEPDPEYRMSADQLAWQPYRIGDVLRFGHAKDGKVRTYRITEVNEEMVEYSLGLFTKKRDRKQQFNVLAERTDSIQFDYITKSSTVGGTLVTTITDSIRHQIRLLRIGLYPAGSSNSPSLAATYFWAGIQYISPFPYKKSYLALLRTMPTWT</sequence>
<proteinExistence type="predicted"/>
<evidence type="ECO:0000313" key="2">
    <source>
        <dbReference type="Proteomes" id="UP000831796"/>
    </source>
</evidence>
<dbReference type="AlphaFoldDB" id="A0A8T9QAL0"/>
<accession>A0A8T9QAL0</accession>
<dbReference type="Proteomes" id="UP000831796">
    <property type="component" value="Chromosome"/>
</dbReference>
<dbReference type="KEGG" id="hcu:MUN79_25510"/>
<evidence type="ECO:0000313" key="1">
    <source>
        <dbReference type="EMBL" id="UOQ71913.1"/>
    </source>
</evidence>
<organism evidence="1 2">
    <name type="scientific">Hymenobacter cellulosilyticus</name>
    <dbReference type="NCBI Taxonomy" id="2932248"/>
    <lineage>
        <taxon>Bacteria</taxon>
        <taxon>Pseudomonadati</taxon>
        <taxon>Bacteroidota</taxon>
        <taxon>Cytophagia</taxon>
        <taxon>Cytophagales</taxon>
        <taxon>Hymenobacteraceae</taxon>
        <taxon>Hymenobacter</taxon>
    </lineage>
</organism>